<organism evidence="3 5">
    <name type="scientific">Phytophthora infestans</name>
    <name type="common">Potato late blight agent</name>
    <name type="synonym">Botrytis infestans</name>
    <dbReference type="NCBI Taxonomy" id="4787"/>
    <lineage>
        <taxon>Eukaryota</taxon>
        <taxon>Sar</taxon>
        <taxon>Stramenopiles</taxon>
        <taxon>Oomycota</taxon>
        <taxon>Peronosporomycetes</taxon>
        <taxon>Peronosporales</taxon>
        <taxon>Peronosporaceae</taxon>
        <taxon>Phytophthora</taxon>
    </lineage>
</organism>
<sequence>MESPSEQHKNEEAHNSTAKSRSTSVPQNPVPGWCSWPHSIDTQKPEDFVVYKVLLLEADYRYFVFWTLPLEVAYYFFIPLLVIGILALRRFWFLPFFPACWWVIYEGWYNFGRATWSCVHISRHFWPSHSWRTRYEAGRQRWRRLSIFVSNNEKAVDASTYLEPVPDILTHHEWRVQIRLIVNRESRVVNGTTVDGNPQGSNRHPDGGIGGGKEVNAEVLRCNIVLSHLLDAAIALQQMQQMQYRELGS</sequence>
<keyword evidence="2" id="KW-0812">Transmembrane</keyword>
<evidence type="ECO:0000313" key="4">
    <source>
        <dbReference type="EMBL" id="KAF4131886.1"/>
    </source>
</evidence>
<evidence type="ECO:0000256" key="2">
    <source>
        <dbReference type="SAM" id="Phobius"/>
    </source>
</evidence>
<feature type="region of interest" description="Disordered" evidence="1">
    <location>
        <begin position="191"/>
        <end position="210"/>
    </location>
</feature>
<keyword evidence="2" id="KW-1133">Transmembrane helix</keyword>
<protein>
    <recommendedName>
        <fullName evidence="6">Transmembrane protein</fullName>
    </recommendedName>
</protein>
<evidence type="ECO:0008006" key="6">
    <source>
        <dbReference type="Google" id="ProtNLM"/>
    </source>
</evidence>
<feature type="compositionally biased region" description="Polar residues" evidence="1">
    <location>
        <begin position="15"/>
        <end position="27"/>
    </location>
</feature>
<gene>
    <name evidence="3" type="ORF">GN244_ATG01608</name>
    <name evidence="4" type="ORF">GN958_ATG18919</name>
</gene>
<dbReference type="Proteomes" id="UP000704712">
    <property type="component" value="Unassembled WGS sequence"/>
</dbReference>
<comment type="caution">
    <text evidence="3">The sequence shown here is derived from an EMBL/GenBank/DDBJ whole genome shotgun (WGS) entry which is preliminary data.</text>
</comment>
<reference evidence="3" key="1">
    <citation type="submission" date="2020-04" db="EMBL/GenBank/DDBJ databases">
        <title>Hybrid Assembly of Korean Phytophthora infestans isolates.</title>
        <authorList>
            <person name="Prokchorchik M."/>
            <person name="Lee Y."/>
            <person name="Seo J."/>
            <person name="Cho J.-H."/>
            <person name="Park Y.-E."/>
            <person name="Jang D.-C."/>
            <person name="Im J.-S."/>
            <person name="Choi J.-G."/>
            <person name="Park H.-J."/>
            <person name="Lee G.-B."/>
            <person name="Lee Y.-G."/>
            <person name="Hong S.-Y."/>
            <person name="Cho K."/>
            <person name="Sohn K.H."/>
        </authorList>
    </citation>
    <scope>NUCLEOTIDE SEQUENCE</scope>
    <source>
        <strain evidence="3">KR_1_A1</strain>
        <strain evidence="4">KR_2_A2</strain>
    </source>
</reference>
<feature type="transmembrane region" description="Helical" evidence="2">
    <location>
        <begin position="63"/>
        <end position="88"/>
    </location>
</feature>
<feature type="region of interest" description="Disordered" evidence="1">
    <location>
        <begin position="1"/>
        <end position="28"/>
    </location>
</feature>
<feature type="compositionally biased region" description="Basic and acidic residues" evidence="1">
    <location>
        <begin position="1"/>
        <end position="14"/>
    </location>
</feature>
<evidence type="ECO:0000313" key="3">
    <source>
        <dbReference type="EMBL" id="KAF4045942.1"/>
    </source>
</evidence>
<dbReference type="Proteomes" id="UP000602510">
    <property type="component" value="Unassembled WGS sequence"/>
</dbReference>
<keyword evidence="5" id="KW-1185">Reference proteome</keyword>
<name>A0A833SCV1_PHYIN</name>
<dbReference type="EMBL" id="JAACNO010002657">
    <property type="protein sequence ID" value="KAF4131886.1"/>
    <property type="molecule type" value="Genomic_DNA"/>
</dbReference>
<feature type="compositionally biased region" description="Polar residues" evidence="1">
    <location>
        <begin position="191"/>
        <end position="202"/>
    </location>
</feature>
<accession>A0A833SCV1</accession>
<dbReference type="AlphaFoldDB" id="A0A833SCV1"/>
<keyword evidence="2" id="KW-0472">Membrane</keyword>
<dbReference type="EMBL" id="WSZM01000037">
    <property type="protein sequence ID" value="KAF4045942.1"/>
    <property type="molecule type" value="Genomic_DNA"/>
</dbReference>
<evidence type="ECO:0000256" key="1">
    <source>
        <dbReference type="SAM" id="MobiDB-lite"/>
    </source>
</evidence>
<evidence type="ECO:0000313" key="5">
    <source>
        <dbReference type="Proteomes" id="UP000602510"/>
    </source>
</evidence>
<proteinExistence type="predicted"/>